<dbReference type="SUPFAM" id="SSF53300">
    <property type="entry name" value="vWA-like"/>
    <property type="match status" value="1"/>
</dbReference>
<feature type="region of interest" description="Disordered" evidence="1">
    <location>
        <begin position="1"/>
        <end position="22"/>
    </location>
</feature>
<dbReference type="Pfam" id="PF13519">
    <property type="entry name" value="VWA_2"/>
    <property type="match status" value="1"/>
</dbReference>
<dbReference type="Gene3D" id="3.40.50.410">
    <property type="entry name" value="von Willebrand factor, type A domain"/>
    <property type="match status" value="1"/>
</dbReference>
<protein>
    <submittedName>
        <fullName evidence="4">Uncharacterized protein</fullName>
    </submittedName>
</protein>
<evidence type="ECO:0000259" key="2">
    <source>
        <dbReference type="PROSITE" id="PS50127"/>
    </source>
</evidence>
<dbReference type="InterPro" id="IPR000608">
    <property type="entry name" value="UBC"/>
</dbReference>
<comment type="caution">
    <text evidence="4">The sequence shown here is derived from an EMBL/GenBank/DDBJ whole genome shotgun (WGS) entry which is preliminary data.</text>
</comment>
<name>A0AAD5WUL1_9PEZI</name>
<evidence type="ECO:0000256" key="1">
    <source>
        <dbReference type="SAM" id="MobiDB-lite"/>
    </source>
</evidence>
<dbReference type="InterPro" id="IPR002035">
    <property type="entry name" value="VWF_A"/>
</dbReference>
<dbReference type="InterPro" id="IPR016135">
    <property type="entry name" value="UBQ-conjugating_enzyme/RWD"/>
</dbReference>
<feature type="compositionally biased region" description="Basic and acidic residues" evidence="1">
    <location>
        <begin position="1138"/>
        <end position="1155"/>
    </location>
</feature>
<dbReference type="SMART" id="SM00212">
    <property type="entry name" value="UBCc"/>
    <property type="match status" value="1"/>
</dbReference>
<evidence type="ECO:0000313" key="4">
    <source>
        <dbReference type="EMBL" id="KAJ2905988.1"/>
    </source>
</evidence>
<keyword evidence="5" id="KW-1185">Reference proteome</keyword>
<feature type="domain" description="UBC core" evidence="2">
    <location>
        <begin position="882"/>
        <end position="1028"/>
    </location>
</feature>
<dbReference type="PROSITE" id="PS50234">
    <property type="entry name" value="VWFA"/>
    <property type="match status" value="1"/>
</dbReference>
<dbReference type="Gene3D" id="3.10.110.10">
    <property type="entry name" value="Ubiquitin Conjugating Enzyme"/>
    <property type="match status" value="1"/>
</dbReference>
<dbReference type="SMART" id="SM00327">
    <property type="entry name" value="VWA"/>
    <property type="match status" value="1"/>
</dbReference>
<sequence>MSSVVRGNLASDPGSTGDGHRNPLLVEVPGGERLVVPLSNTSRVQDLHSEALRRAGRRGFTGTLSTTAIRTTGAQTAILDHEDFVSDVIEATQDNTFSLVEAPTIASPFSSVSSATYVPFDSATLADCRHTVFVRWITTTDAMSFGQLSMVPTDAEGFSSRTTLDTLRQQAVLRLCNEQRAGICIHSTAVRLWLKECELYAHGNLHTLSDFNLVGSMSKPLDVFVQLLGSRMPRTWNQLSDLGSRSPFDAWGVNVSRHGLSTFVSSLAILMREIERGAAELERVLDLVFRLTGFPPATIAFRQLYESGAGPHSYSVPALLLLMDVFGNLCSLGVPDWIAKTRKSKLEGSRQLLFWLGHASSIDHGRPRLTDTYEVQIRSVSRDMSRQDALDSAAFNNVELIEADGRTLAASLDTPNPDGVLARRITLALARSREVGVRYSLCFRPSTGEWQNMLDIPRFQPPAPGAFEFLVANTNSSPFKIKDPLTLRSCLNAELPILTLSPTGLVSLYNQRDRACADREFYTYNAIDKDVVMQGDNPGEFISQKLVPIIEQRKLEGTWILDAWAGWSERSEGHAPPDESIVFCVDRSGSMAGDVVHGWCPRRDTIAQSINRLGEVKMFFEQLSTRLFSYRLHTSVGLVTFNGSIDVSQRLSLVQADFCRSLYGIKSSGRTAIFDAIEKAKDMLLEQRQRFPNTKLRILVLTDGEDNESKVDKLSLANHLHDERIVLDAIVLGTSNTTDLFKFCRATGGYAFSPPTQQVFFQTFLLENVLDIRTRPGDVPRDRPDGDWGSFKPKKNDMKDCFSFPKIKEHANSRDYFVDLAQAHRFLRSLSRSASGAGSAAPSSNSSLSSWARVPGSLVGSVSSHTTGRSLLSGSIATSSGSTSRVLMLEVKAVIEDPHAYMDVYVSQRNMGFWKVVFQGPPGTPYEGGTFLLYVDIGHDYPRVPPDVRFITSILHPSISKHGRICHPIFDVEWNPCFTVRNILDQIYGLLMTLESDSAVDPLSTLHFYTDPAEGRRQVQEYIQRFAKQTREEHRHEILDDNASETSAMESCSTTFSTASSATITNNVSGVTIRADSNGPSPRASRPPPLLGPRGGGAGSVQGSVGLTVRNLLRHHGGSRDGSTGGGVDQSRPRSSGRRQEFFRRLSRLTRDEGRSASQSSPPSNPPQTS</sequence>
<feature type="region of interest" description="Disordered" evidence="1">
    <location>
        <begin position="1071"/>
        <end position="1170"/>
    </location>
</feature>
<dbReference type="SUPFAM" id="SSF54495">
    <property type="entry name" value="UBC-like"/>
    <property type="match status" value="1"/>
</dbReference>
<dbReference type="CDD" id="cd00198">
    <property type="entry name" value="vWFA"/>
    <property type="match status" value="1"/>
</dbReference>
<evidence type="ECO:0000259" key="3">
    <source>
        <dbReference type="PROSITE" id="PS50234"/>
    </source>
</evidence>
<organism evidence="4 5">
    <name type="scientific">Zalerion maritima</name>
    <dbReference type="NCBI Taxonomy" id="339359"/>
    <lineage>
        <taxon>Eukaryota</taxon>
        <taxon>Fungi</taxon>
        <taxon>Dikarya</taxon>
        <taxon>Ascomycota</taxon>
        <taxon>Pezizomycotina</taxon>
        <taxon>Sordariomycetes</taxon>
        <taxon>Lulworthiomycetidae</taxon>
        <taxon>Lulworthiales</taxon>
        <taxon>Lulworthiaceae</taxon>
        <taxon>Zalerion</taxon>
    </lineage>
</organism>
<dbReference type="EMBL" id="JAKWBI020000020">
    <property type="protein sequence ID" value="KAJ2905988.1"/>
    <property type="molecule type" value="Genomic_DNA"/>
</dbReference>
<proteinExistence type="predicted"/>
<dbReference type="Pfam" id="PF00179">
    <property type="entry name" value="UQ_con"/>
    <property type="match status" value="1"/>
</dbReference>
<feature type="region of interest" description="Disordered" evidence="1">
    <location>
        <begin position="1033"/>
        <end position="1058"/>
    </location>
</feature>
<gene>
    <name evidence="4" type="ORF">MKZ38_003471</name>
</gene>
<accession>A0AAD5WUL1</accession>
<reference evidence="4" key="1">
    <citation type="submission" date="2022-07" db="EMBL/GenBank/DDBJ databases">
        <title>Draft genome sequence of Zalerion maritima ATCC 34329, a (micro)plastics degrading marine fungus.</title>
        <authorList>
            <person name="Paco A."/>
            <person name="Goncalves M.F.M."/>
            <person name="Rocha-Santos T.A.P."/>
            <person name="Alves A."/>
        </authorList>
    </citation>
    <scope>NUCLEOTIDE SEQUENCE</scope>
    <source>
        <strain evidence="4">ATCC 34329</strain>
    </source>
</reference>
<evidence type="ECO:0000313" key="5">
    <source>
        <dbReference type="Proteomes" id="UP001201980"/>
    </source>
</evidence>
<feature type="domain" description="VWFA" evidence="3">
    <location>
        <begin position="580"/>
        <end position="769"/>
    </location>
</feature>
<dbReference type="InterPro" id="IPR036465">
    <property type="entry name" value="vWFA_dom_sf"/>
</dbReference>
<dbReference type="PANTHER" id="PTHR24068">
    <property type="entry name" value="UBIQUITIN-CONJUGATING ENZYME E2"/>
    <property type="match status" value="1"/>
</dbReference>
<dbReference type="PROSITE" id="PS50127">
    <property type="entry name" value="UBC_2"/>
    <property type="match status" value="1"/>
</dbReference>
<dbReference type="AlphaFoldDB" id="A0AAD5WUL1"/>
<dbReference type="Proteomes" id="UP001201980">
    <property type="component" value="Unassembled WGS sequence"/>
</dbReference>